<accession>A0A848EFI4</accession>
<reference evidence="3 4" key="1">
    <citation type="submission" date="2020-03" db="EMBL/GenBank/DDBJ databases">
        <authorList>
            <person name="Sun Q."/>
        </authorList>
    </citation>
    <scope>NUCLEOTIDE SEQUENCE [LARGE SCALE GENOMIC DNA]</scope>
    <source>
        <strain evidence="3 4">JC162</strain>
    </source>
</reference>
<feature type="domain" description="CHAD" evidence="2">
    <location>
        <begin position="231"/>
        <end position="524"/>
    </location>
</feature>
<evidence type="ECO:0000313" key="4">
    <source>
        <dbReference type="Proteomes" id="UP000548582"/>
    </source>
</evidence>
<dbReference type="RefSeq" id="WP_170054333.1">
    <property type="nucleotide sequence ID" value="NZ_JABBKX010000003.1"/>
</dbReference>
<dbReference type="SMART" id="SM00880">
    <property type="entry name" value="CHAD"/>
    <property type="match status" value="1"/>
</dbReference>
<dbReference type="Pfam" id="PF05235">
    <property type="entry name" value="CHAD"/>
    <property type="match status" value="1"/>
</dbReference>
<organism evidence="3 4">
    <name type="scientific">Neoroseomonas marina</name>
    <dbReference type="NCBI Taxonomy" id="1232220"/>
    <lineage>
        <taxon>Bacteria</taxon>
        <taxon>Pseudomonadati</taxon>
        <taxon>Pseudomonadota</taxon>
        <taxon>Alphaproteobacteria</taxon>
        <taxon>Acetobacterales</taxon>
        <taxon>Acetobacteraceae</taxon>
        <taxon>Neoroseomonas</taxon>
    </lineage>
</organism>
<gene>
    <name evidence="3" type="ORF">GWK16_12760</name>
</gene>
<sequence>MAAGRATRQTEGEAEAHTGDPPPPEPDARSPEALTLDFTLPVEAAERLTRLPFLQTHRSDRARPTTAETVWLDTADGALAAAGLTVAAPKRGPRVLVRTLPEPAAAWHPGMPPEVLRPLAADETPAQAGDGPLVAVAAFTGRRLAFRLGLAGETVDGVLLVGRLRCVAAERPTARLSLTGTLPAVLAAANGIAATVPLLPPLACLAEEGRALATGTDARPHRLGPPDTSGADTVEDAFLRAAGHLIEVIRQQSARIRQDGGPEAVHQTRVALRRLRSVLRVFRAATDGPPLRALDARLREVLSVLGPARDWDVFIGGIGRQVSTAFPDETRIAALLRAAKGRRHAAYEAVLAMLDGPAWRMLLIDATGTLLARPWREEASSEALAALEARVGEFARSILDRRWHRLRRAGEDFEQLSSEALHELRLDGKRLRYAAEVFAPVFGPKAARRFLRRVAALQEGLGIANDAAVARGLARSLIGQGQAGRMWAAGVIEGWCEARVADHRGDALEAWERLSGKDRFWSGD</sequence>
<proteinExistence type="predicted"/>
<feature type="compositionally biased region" description="Basic and acidic residues" evidence="1">
    <location>
        <begin position="8"/>
        <end position="18"/>
    </location>
</feature>
<keyword evidence="4" id="KW-1185">Reference proteome</keyword>
<dbReference type="PANTHER" id="PTHR39339:SF1">
    <property type="entry name" value="CHAD DOMAIN-CONTAINING PROTEIN"/>
    <property type="match status" value="1"/>
</dbReference>
<dbReference type="PROSITE" id="PS51708">
    <property type="entry name" value="CHAD"/>
    <property type="match status" value="1"/>
</dbReference>
<dbReference type="InterPro" id="IPR038186">
    <property type="entry name" value="CHAD_dom_sf"/>
</dbReference>
<protein>
    <submittedName>
        <fullName evidence="3">CHAD domain-containing protein</fullName>
    </submittedName>
</protein>
<name>A0A848EFI4_9PROT</name>
<dbReference type="Proteomes" id="UP000548582">
    <property type="component" value="Unassembled WGS sequence"/>
</dbReference>
<dbReference type="Gene3D" id="1.40.20.10">
    <property type="entry name" value="CHAD domain"/>
    <property type="match status" value="1"/>
</dbReference>
<feature type="region of interest" description="Disordered" evidence="1">
    <location>
        <begin position="1"/>
        <end position="32"/>
    </location>
</feature>
<dbReference type="EMBL" id="JABBKX010000003">
    <property type="protein sequence ID" value="NMJ42118.1"/>
    <property type="molecule type" value="Genomic_DNA"/>
</dbReference>
<evidence type="ECO:0000313" key="3">
    <source>
        <dbReference type="EMBL" id="NMJ42118.1"/>
    </source>
</evidence>
<evidence type="ECO:0000259" key="2">
    <source>
        <dbReference type="PROSITE" id="PS51708"/>
    </source>
</evidence>
<evidence type="ECO:0000256" key="1">
    <source>
        <dbReference type="SAM" id="MobiDB-lite"/>
    </source>
</evidence>
<dbReference type="InterPro" id="IPR007899">
    <property type="entry name" value="CHAD_dom"/>
</dbReference>
<dbReference type="AlphaFoldDB" id="A0A848EFI4"/>
<comment type="caution">
    <text evidence="3">The sequence shown here is derived from an EMBL/GenBank/DDBJ whole genome shotgun (WGS) entry which is preliminary data.</text>
</comment>
<dbReference type="PANTHER" id="PTHR39339">
    <property type="entry name" value="SLR1444 PROTEIN"/>
    <property type="match status" value="1"/>
</dbReference>